<sequence>MTHRHHQCGVFSWAVIHDSFFCLLRLLLLMGLLRSGQCRPAHDDVFCKALKSAVHQIDAIRETAEQLQLVVTTILPLLLVLLPSSCPSIYTQSCASFVCLSLQANKYLSQLYMHTLALRMHVEWLKAATESVSLPSEAAGAAGVHLLQLASLIRTALIQIDAVALPPPRSSLPTVSSAFDVLRYSVEMSRSLKVFCHWSKRLVSNLFGGGCRRD</sequence>
<dbReference type="Gene3D" id="1.20.1250.10">
    <property type="match status" value="1"/>
</dbReference>
<dbReference type="GO" id="GO:0005737">
    <property type="term" value="C:cytoplasm"/>
    <property type="evidence" value="ECO:0007669"/>
    <property type="project" value="TreeGrafter"/>
</dbReference>
<dbReference type="InterPro" id="IPR020438">
    <property type="entry name" value="IL-11"/>
</dbReference>
<dbReference type="Pfam" id="PF07400">
    <property type="entry name" value="IL11"/>
    <property type="match status" value="1"/>
</dbReference>
<feature type="transmembrane region" description="Helical" evidence="1">
    <location>
        <begin position="12"/>
        <end position="33"/>
    </location>
</feature>
<proteinExistence type="predicted"/>
<protein>
    <recommendedName>
        <fullName evidence="4">Interleukin-11</fullName>
    </recommendedName>
</protein>
<dbReference type="GeneTree" id="ENSGT00940000176251"/>
<reference evidence="2" key="1">
    <citation type="submission" date="2025-08" db="UniProtKB">
        <authorList>
            <consortium name="Ensembl"/>
        </authorList>
    </citation>
    <scope>IDENTIFICATION</scope>
</reference>
<accession>A0A3Q3DPX7</accession>
<dbReference type="GO" id="GO:0043410">
    <property type="term" value="P:positive regulation of MAPK cascade"/>
    <property type="evidence" value="ECO:0007669"/>
    <property type="project" value="TreeGrafter"/>
</dbReference>
<evidence type="ECO:0000313" key="3">
    <source>
        <dbReference type="Proteomes" id="UP000264820"/>
    </source>
</evidence>
<dbReference type="GO" id="GO:0008083">
    <property type="term" value="F:growth factor activity"/>
    <property type="evidence" value="ECO:0007669"/>
    <property type="project" value="TreeGrafter"/>
</dbReference>
<reference evidence="2" key="2">
    <citation type="submission" date="2025-09" db="UniProtKB">
        <authorList>
            <consortium name="Ensembl"/>
        </authorList>
    </citation>
    <scope>IDENTIFICATION</scope>
</reference>
<keyword evidence="1" id="KW-0472">Membrane</keyword>
<dbReference type="PANTHER" id="PTHR16922:SF0">
    <property type="entry name" value="INTERLEUKIN-11"/>
    <property type="match status" value="1"/>
</dbReference>
<keyword evidence="3" id="KW-1185">Reference proteome</keyword>
<dbReference type="AlphaFoldDB" id="A0A3Q3DPX7"/>
<keyword evidence="1" id="KW-0812">Transmembrane</keyword>
<dbReference type="Proteomes" id="UP000264820">
    <property type="component" value="Unplaced"/>
</dbReference>
<dbReference type="OMA" id="MIHQVES"/>
<dbReference type="SUPFAM" id="SSF47266">
    <property type="entry name" value="4-helical cytokines"/>
    <property type="match status" value="1"/>
</dbReference>
<evidence type="ECO:0000313" key="2">
    <source>
        <dbReference type="Ensembl" id="ENSHCOP00000017570.1"/>
    </source>
</evidence>
<dbReference type="GO" id="GO:0008284">
    <property type="term" value="P:positive regulation of cell population proliferation"/>
    <property type="evidence" value="ECO:0007669"/>
    <property type="project" value="TreeGrafter"/>
</dbReference>
<keyword evidence="1" id="KW-1133">Transmembrane helix</keyword>
<organism evidence="2 3">
    <name type="scientific">Hippocampus comes</name>
    <name type="common">Tiger tail seahorse</name>
    <dbReference type="NCBI Taxonomy" id="109280"/>
    <lineage>
        <taxon>Eukaryota</taxon>
        <taxon>Metazoa</taxon>
        <taxon>Chordata</taxon>
        <taxon>Craniata</taxon>
        <taxon>Vertebrata</taxon>
        <taxon>Euteleostomi</taxon>
        <taxon>Actinopterygii</taxon>
        <taxon>Neopterygii</taxon>
        <taxon>Teleostei</taxon>
        <taxon>Neoteleostei</taxon>
        <taxon>Acanthomorphata</taxon>
        <taxon>Syngnathiaria</taxon>
        <taxon>Syngnathiformes</taxon>
        <taxon>Syngnathoidei</taxon>
        <taxon>Syngnathidae</taxon>
        <taxon>Hippocampus</taxon>
    </lineage>
</organism>
<evidence type="ECO:0000256" key="1">
    <source>
        <dbReference type="SAM" id="Phobius"/>
    </source>
</evidence>
<name>A0A3Q3DPX7_HIPCM</name>
<dbReference type="PANTHER" id="PTHR16922">
    <property type="entry name" value="INTERLEUKIN 11"/>
    <property type="match status" value="1"/>
</dbReference>
<dbReference type="Ensembl" id="ENSHCOT00000013445.1">
    <property type="protein sequence ID" value="ENSHCOP00000017570.1"/>
    <property type="gene ID" value="ENSHCOG00000001484.1"/>
</dbReference>
<evidence type="ECO:0008006" key="4">
    <source>
        <dbReference type="Google" id="ProtNLM"/>
    </source>
</evidence>
<dbReference type="GO" id="GO:0005125">
    <property type="term" value="F:cytokine activity"/>
    <property type="evidence" value="ECO:0007669"/>
    <property type="project" value="TreeGrafter"/>
</dbReference>
<dbReference type="InterPro" id="IPR009079">
    <property type="entry name" value="4_helix_cytokine-like_core"/>
</dbReference>